<accession>A0ACC6SGF9</accession>
<evidence type="ECO:0000313" key="1">
    <source>
        <dbReference type="EMBL" id="MEQ2529167.1"/>
    </source>
</evidence>
<protein>
    <submittedName>
        <fullName evidence="1">Uncharacterized protein</fullName>
    </submittedName>
</protein>
<evidence type="ECO:0000313" key="2">
    <source>
        <dbReference type="Proteomes" id="UP001439875"/>
    </source>
</evidence>
<keyword evidence="2" id="KW-1185">Reference proteome</keyword>
<gene>
    <name evidence="1" type="ORF">WMO40_21060</name>
</gene>
<comment type="caution">
    <text evidence="1">The sequence shown here is derived from an EMBL/GenBank/DDBJ whole genome shotgun (WGS) entry which is preliminary data.</text>
</comment>
<reference evidence="1" key="1">
    <citation type="submission" date="2024-03" db="EMBL/GenBank/DDBJ databases">
        <title>Human intestinal bacterial collection.</title>
        <authorList>
            <person name="Pauvert C."/>
            <person name="Hitch T.C.A."/>
            <person name="Clavel T."/>
        </authorList>
    </citation>
    <scope>NUCLEOTIDE SEQUENCE</scope>
    <source>
        <strain evidence="1">CLA-AA-H227</strain>
    </source>
</reference>
<organism evidence="1 2">
    <name type="scientific">Robertmurraya yapensis</name>
    <name type="common">ex Hitch et al 2024</name>
    <dbReference type="NCBI Taxonomy" id="3133160"/>
    <lineage>
        <taxon>Bacteria</taxon>
        <taxon>Bacillati</taxon>
        <taxon>Bacillota</taxon>
        <taxon>Bacilli</taxon>
        <taxon>Bacillales</taxon>
        <taxon>Bacillaceae</taxon>
        <taxon>Robertmurraya</taxon>
    </lineage>
</organism>
<proteinExistence type="predicted"/>
<name>A0ACC6SGF9_9BACI</name>
<dbReference type="EMBL" id="JBBMEW010000029">
    <property type="protein sequence ID" value="MEQ2529167.1"/>
    <property type="molecule type" value="Genomic_DNA"/>
</dbReference>
<dbReference type="Proteomes" id="UP001439875">
    <property type="component" value="Unassembled WGS sequence"/>
</dbReference>
<sequence>MDAQLSPFSLRHEWTIKWQENDRVHENAMNWNGKIEDELLPALASVGVISSLQLKNLFFNGDNRKISKLCSTGKLIRHTLIRNKMEIPIFTLGPTSVEMMKDRMSITDWRDFTISDILQRLIFFQLMTKFKRDDQKVSIIPSVKPFVAAFIRNNKKFHVLIERGNTQEIIHTLKFYSPRERFIFIKENVNHGQELNEFLINCKVRMTTDNDLDKPFDEMFYIYTNGEWLLEKNTEDRITTIETSNAER</sequence>